<dbReference type="InterPro" id="IPR020846">
    <property type="entry name" value="MFS_dom"/>
</dbReference>
<evidence type="ECO:0000256" key="12">
    <source>
        <dbReference type="ARBA" id="ARBA00044891"/>
    </source>
</evidence>
<feature type="transmembrane region" description="Helical" evidence="25">
    <location>
        <begin position="148"/>
        <end position="168"/>
    </location>
</feature>
<evidence type="ECO:0000313" key="28">
    <source>
        <dbReference type="Proteomes" id="UP000295678"/>
    </source>
</evidence>
<comment type="catalytic activity">
    <reaction evidence="13">
        <text>L-alpha-aminoacyl-L-lysine(out) = L-alpha-aminoacyl-L-lysine(in)</text>
        <dbReference type="Rhea" id="RHEA:79383"/>
        <dbReference type="ChEBI" id="CHEBI:229966"/>
    </reaction>
</comment>
<comment type="subunit">
    <text evidence="24">Homodimer. Interacts with lysosomal protein GLMP (via lumenal domain); the interaction starts while both proteins are still in the endoplasmic reticulum and is required for stabilization of MFSD1 in lysosomes but has no direct effect on its targeting to lysosomes or transporter activity.</text>
</comment>
<dbReference type="AlphaFoldDB" id="A0A4R3MLH5"/>
<feature type="transmembrane region" description="Helical" evidence="25">
    <location>
        <begin position="323"/>
        <end position="341"/>
    </location>
</feature>
<dbReference type="PROSITE" id="PS50850">
    <property type="entry name" value="MFS"/>
    <property type="match status" value="1"/>
</dbReference>
<evidence type="ECO:0000256" key="16">
    <source>
        <dbReference type="ARBA" id="ARBA00044900"/>
    </source>
</evidence>
<evidence type="ECO:0000256" key="5">
    <source>
        <dbReference type="ARBA" id="ARBA00022989"/>
    </source>
</evidence>
<dbReference type="SUPFAM" id="SSF103473">
    <property type="entry name" value="MFS general substrate transporter"/>
    <property type="match status" value="1"/>
</dbReference>
<feature type="transmembrane region" description="Helical" evidence="25">
    <location>
        <begin position="174"/>
        <end position="198"/>
    </location>
</feature>
<gene>
    <name evidence="27" type="ORF">EDC22_101141</name>
</gene>
<dbReference type="Proteomes" id="UP000295678">
    <property type="component" value="Unassembled WGS sequence"/>
</dbReference>
<dbReference type="EMBL" id="SMAK01000001">
    <property type="protein sequence ID" value="TCT13280.1"/>
    <property type="molecule type" value="Genomic_DNA"/>
</dbReference>
<feature type="domain" description="Major facilitator superfamily (MFS) profile" evidence="26">
    <location>
        <begin position="15"/>
        <end position="426"/>
    </location>
</feature>
<comment type="catalytic activity">
    <reaction evidence="9">
        <text>L-histidyl-glycine(out) = L-histidyl-glycine(in)</text>
        <dbReference type="Rhea" id="RHEA:79395"/>
        <dbReference type="ChEBI" id="CHEBI:229957"/>
    </reaction>
</comment>
<feature type="transmembrane region" description="Helical" evidence="25">
    <location>
        <begin position="12"/>
        <end position="34"/>
    </location>
</feature>
<keyword evidence="5 25" id="KW-1133">Transmembrane helix</keyword>
<evidence type="ECO:0000256" key="20">
    <source>
        <dbReference type="ARBA" id="ARBA00044924"/>
    </source>
</evidence>
<feature type="transmembrane region" description="Helical" evidence="25">
    <location>
        <begin position="62"/>
        <end position="82"/>
    </location>
</feature>
<keyword evidence="6 25" id="KW-0472">Membrane</keyword>
<comment type="catalytic activity">
    <reaction evidence="17">
        <text>L-arginyl-glycine(out) = L-arginyl-glycine(in)</text>
        <dbReference type="Rhea" id="RHEA:79391"/>
        <dbReference type="ChEBI" id="CHEBI:229955"/>
    </reaction>
</comment>
<protein>
    <recommendedName>
        <fullName evidence="21">Lysosomal dipeptide transporter MFSD1</fullName>
    </recommendedName>
    <alternativeName>
        <fullName evidence="22">Major facilitator superfamily domain-containing protein 1</fullName>
    </alternativeName>
</protein>
<evidence type="ECO:0000256" key="6">
    <source>
        <dbReference type="ARBA" id="ARBA00023136"/>
    </source>
</evidence>
<keyword evidence="4 25" id="KW-0812">Transmembrane</keyword>
<proteinExistence type="inferred from homology"/>
<dbReference type="GO" id="GO:0005765">
    <property type="term" value="C:lysosomal membrane"/>
    <property type="evidence" value="ECO:0007669"/>
    <property type="project" value="UniProtKB-SubCell"/>
</dbReference>
<dbReference type="RefSeq" id="WP_132804679.1">
    <property type="nucleotide sequence ID" value="NZ_SMAK01000001.1"/>
</dbReference>
<dbReference type="GO" id="GO:0022857">
    <property type="term" value="F:transmembrane transporter activity"/>
    <property type="evidence" value="ECO:0007669"/>
    <property type="project" value="InterPro"/>
</dbReference>
<dbReference type="Pfam" id="PF07690">
    <property type="entry name" value="MFS_1"/>
    <property type="match status" value="1"/>
</dbReference>
<evidence type="ECO:0000256" key="22">
    <source>
        <dbReference type="ARBA" id="ARBA00045018"/>
    </source>
</evidence>
<dbReference type="InterPro" id="IPR011701">
    <property type="entry name" value="MFS"/>
</dbReference>
<keyword evidence="28" id="KW-1185">Reference proteome</keyword>
<comment type="catalytic activity">
    <reaction evidence="12">
        <text>L-lysyl-L-alpha-amino acid(out) = L-lysyl-L-alpha-amino acid(in)</text>
        <dbReference type="Rhea" id="RHEA:79387"/>
        <dbReference type="ChEBI" id="CHEBI:229965"/>
    </reaction>
</comment>
<keyword evidence="7" id="KW-0458">Lysosome</keyword>
<comment type="catalytic activity">
    <reaction evidence="15">
        <text>L-arginyl-L-alpha-amino acid(out) = L-arginyl-L-alpha-amino acid(in)</text>
        <dbReference type="Rhea" id="RHEA:79371"/>
        <dbReference type="ChEBI" id="CHEBI:84315"/>
    </reaction>
</comment>
<evidence type="ECO:0000256" key="11">
    <source>
        <dbReference type="ARBA" id="ARBA00044884"/>
    </source>
</evidence>
<feature type="transmembrane region" description="Helical" evidence="25">
    <location>
        <begin position="269"/>
        <end position="286"/>
    </location>
</feature>
<feature type="transmembrane region" description="Helical" evidence="25">
    <location>
        <begin position="89"/>
        <end position="108"/>
    </location>
</feature>
<evidence type="ECO:0000256" key="17">
    <source>
        <dbReference type="ARBA" id="ARBA00044903"/>
    </source>
</evidence>
<accession>A0A4R3MLH5</accession>
<evidence type="ECO:0000256" key="8">
    <source>
        <dbReference type="ARBA" id="ARBA00044876"/>
    </source>
</evidence>
<comment type="catalytic activity">
    <reaction evidence="11">
        <text>L-alpha-aminoacyl-L-histidine(out) = L-alpha-aminoacyl-L-histidine(in)</text>
        <dbReference type="Rhea" id="RHEA:79375"/>
        <dbReference type="ChEBI" id="CHEBI:229967"/>
    </reaction>
</comment>
<evidence type="ECO:0000256" key="14">
    <source>
        <dbReference type="ARBA" id="ARBA00044898"/>
    </source>
</evidence>
<evidence type="ECO:0000259" key="26">
    <source>
        <dbReference type="PROSITE" id="PS50850"/>
    </source>
</evidence>
<dbReference type="OrthoDB" id="272777at2"/>
<dbReference type="Gene3D" id="1.20.1250.20">
    <property type="entry name" value="MFS general substrate transporter like domains"/>
    <property type="match status" value="2"/>
</dbReference>
<evidence type="ECO:0000256" key="23">
    <source>
        <dbReference type="ARBA" id="ARBA00045709"/>
    </source>
</evidence>
<feature type="transmembrane region" description="Helical" evidence="25">
    <location>
        <begin position="398"/>
        <end position="418"/>
    </location>
</feature>
<dbReference type="PANTHER" id="PTHR23512">
    <property type="entry name" value="MAJOR FACILITATOR SUPERFAMILY DOMAIN-CONTAINING PROTEIN 1"/>
    <property type="match status" value="1"/>
</dbReference>
<comment type="catalytic activity">
    <reaction evidence="16">
        <text>L-lysyl-L-lysine(out) = L-lysyl-L-lysine(in)</text>
        <dbReference type="Rhea" id="RHEA:79403"/>
        <dbReference type="ChEBI" id="CHEBI:229956"/>
    </reaction>
</comment>
<evidence type="ECO:0000256" key="13">
    <source>
        <dbReference type="ARBA" id="ARBA00044893"/>
    </source>
</evidence>
<evidence type="ECO:0000256" key="25">
    <source>
        <dbReference type="SAM" id="Phobius"/>
    </source>
</evidence>
<evidence type="ECO:0000256" key="3">
    <source>
        <dbReference type="ARBA" id="ARBA00022448"/>
    </source>
</evidence>
<evidence type="ECO:0000256" key="9">
    <source>
        <dbReference type="ARBA" id="ARBA00044878"/>
    </source>
</evidence>
<comment type="caution">
    <text evidence="27">The sequence shown here is derived from an EMBL/GenBank/DDBJ whole genome shotgun (WGS) entry which is preliminary data.</text>
</comment>
<comment type="catalytic activity">
    <reaction evidence="10">
        <text>L-alpha-aminoacyl-L-arginine(out) = L-alpha-aminoacyl-L-arginine(in)</text>
        <dbReference type="Rhea" id="RHEA:79367"/>
        <dbReference type="ChEBI" id="CHEBI:229968"/>
    </reaction>
</comment>
<evidence type="ECO:0000256" key="18">
    <source>
        <dbReference type="ARBA" id="ARBA00044912"/>
    </source>
</evidence>
<evidence type="ECO:0000256" key="2">
    <source>
        <dbReference type="ARBA" id="ARBA00008335"/>
    </source>
</evidence>
<evidence type="ECO:0000256" key="21">
    <source>
        <dbReference type="ARBA" id="ARBA00044985"/>
    </source>
</evidence>
<evidence type="ECO:0000256" key="19">
    <source>
        <dbReference type="ARBA" id="ARBA00044919"/>
    </source>
</evidence>
<comment type="function">
    <text evidence="23">Lysosomal dipeptide uniporter that selectively exports lysine, arginine or histidine-containing dipeptides with a net positive charge from the lysosome lumen into the cytosol. Could play a role in a specific type of protein O-glycosylation indirectly regulating macrophages migration and tissue invasion. Also essential for liver homeostasis.</text>
</comment>
<dbReference type="InterPro" id="IPR036259">
    <property type="entry name" value="MFS_trans_sf"/>
</dbReference>
<comment type="catalytic activity">
    <reaction evidence="20">
        <text>L-lysyl-glycine(out) = L-lysyl-glycine(in)</text>
        <dbReference type="Rhea" id="RHEA:79407"/>
        <dbReference type="ChEBI" id="CHEBI:191202"/>
    </reaction>
</comment>
<feature type="transmembrane region" description="Helical" evidence="25">
    <location>
        <begin position="361"/>
        <end position="386"/>
    </location>
</feature>
<comment type="similarity">
    <text evidence="2">Belongs to the major facilitator superfamily.</text>
</comment>
<evidence type="ECO:0000256" key="1">
    <source>
        <dbReference type="ARBA" id="ARBA00004155"/>
    </source>
</evidence>
<comment type="catalytic activity">
    <reaction evidence="8">
        <text>L-lysyl-L-alanine(out) = L-lysyl-L-alanine(in)</text>
        <dbReference type="Rhea" id="RHEA:79399"/>
        <dbReference type="ChEBI" id="CHEBI:229954"/>
    </reaction>
</comment>
<comment type="subcellular location">
    <subcellularLocation>
        <location evidence="1">Lysosome membrane</location>
        <topology evidence="1">Multi-pass membrane protein</topology>
    </subcellularLocation>
</comment>
<feature type="transmembrane region" description="Helical" evidence="25">
    <location>
        <begin position="298"/>
        <end position="317"/>
    </location>
</feature>
<organism evidence="27 28">
    <name type="scientific">Tepidamorphus gemmatus</name>
    <dbReference type="NCBI Taxonomy" id="747076"/>
    <lineage>
        <taxon>Bacteria</taxon>
        <taxon>Pseudomonadati</taxon>
        <taxon>Pseudomonadota</taxon>
        <taxon>Alphaproteobacteria</taxon>
        <taxon>Hyphomicrobiales</taxon>
        <taxon>Tepidamorphaceae</taxon>
        <taxon>Tepidamorphus</taxon>
    </lineage>
</organism>
<evidence type="ECO:0000256" key="4">
    <source>
        <dbReference type="ARBA" id="ARBA00022692"/>
    </source>
</evidence>
<comment type="catalytic activity">
    <reaction evidence="18">
        <text>L-histidyl-L-alpha-amino acid(out) = L-histidyl-L-alpha-amino acid(in)</text>
        <dbReference type="Rhea" id="RHEA:79379"/>
        <dbReference type="ChEBI" id="CHEBI:229964"/>
    </reaction>
</comment>
<comment type="catalytic activity">
    <reaction evidence="14">
        <text>L-aspartyl-L-lysine(out) = L-aspartyl-L-lysine(in)</text>
        <dbReference type="Rhea" id="RHEA:79411"/>
        <dbReference type="ChEBI" id="CHEBI:229953"/>
    </reaction>
</comment>
<comment type="catalytic activity">
    <reaction evidence="19">
        <text>L-alanyl-L-lysine(out) = L-alanyl-L-lysine(in)</text>
        <dbReference type="Rhea" id="RHEA:79415"/>
        <dbReference type="ChEBI" id="CHEBI:192470"/>
    </reaction>
</comment>
<feature type="transmembrane region" description="Helical" evidence="25">
    <location>
        <begin position="234"/>
        <end position="257"/>
    </location>
</feature>
<sequence>MRGDRVSGAGPAQGAVTVQAAAALVGALCAIYLVSQFLRNSVGVIAPNLAAELNLSPEQLGILSSAFFLSFAVAQVPLGAMIDRYGPRLCMIASVGLAVAGCGLFAVADTLTELTAARVLMGLGCSSFFMGPLTIYTRWFAADRFSTLTGLQLGIGTMGTLFATAPLAMSAEAFGWRATFVFVGVGAAVIGVLVALVVRDHPPGAAEDCHQPASLAESFAGLGEVVRVKGFWRLFAIQFAGYSTFVAVLGLWGGPFATDILGFDLKERGNILFAMAAAHIVGLFVWGPTDRWFGQRRLPVTLGVFGTAAIFAALCLVGDRGPVTAYVLFMLLGFVAAFTPVQTAHGRALFDQRLVGRGITLLNVATIGGVFVTQAITGAIIGAFPATESALGPVRPFVAYQAAFGFLALMILLAWLVYWPAPDPKIRRGGEG</sequence>
<reference evidence="27 28" key="1">
    <citation type="submission" date="2019-03" db="EMBL/GenBank/DDBJ databases">
        <title>Genomic Encyclopedia of Type Strains, Phase IV (KMG-IV): sequencing the most valuable type-strain genomes for metagenomic binning, comparative biology and taxonomic classification.</title>
        <authorList>
            <person name="Goeker M."/>
        </authorList>
    </citation>
    <scope>NUCLEOTIDE SEQUENCE [LARGE SCALE GENOMIC DNA]</scope>
    <source>
        <strain evidence="27 28">DSM 19345</strain>
    </source>
</reference>
<dbReference type="PANTHER" id="PTHR23512:SF3">
    <property type="entry name" value="MAJOR FACILITATOR SUPERFAMILY DOMAIN-CONTAINING PROTEIN 1"/>
    <property type="match status" value="1"/>
</dbReference>
<evidence type="ECO:0000256" key="15">
    <source>
        <dbReference type="ARBA" id="ARBA00044899"/>
    </source>
</evidence>
<name>A0A4R3MLH5_9HYPH</name>
<evidence type="ECO:0000256" key="24">
    <source>
        <dbReference type="ARBA" id="ARBA00046376"/>
    </source>
</evidence>
<feature type="transmembrane region" description="Helical" evidence="25">
    <location>
        <begin position="114"/>
        <end position="136"/>
    </location>
</feature>
<evidence type="ECO:0000256" key="7">
    <source>
        <dbReference type="ARBA" id="ARBA00023228"/>
    </source>
</evidence>
<evidence type="ECO:0000313" key="27">
    <source>
        <dbReference type="EMBL" id="TCT13280.1"/>
    </source>
</evidence>
<keyword evidence="3" id="KW-0813">Transport</keyword>
<dbReference type="InterPro" id="IPR052187">
    <property type="entry name" value="MFSD1"/>
</dbReference>
<evidence type="ECO:0000256" key="10">
    <source>
        <dbReference type="ARBA" id="ARBA00044881"/>
    </source>
</evidence>